<protein>
    <submittedName>
        <fullName evidence="1">Uncharacterized protein</fullName>
    </submittedName>
</protein>
<dbReference type="EMBL" id="CP015217">
    <property type="protein sequence ID" value="AOP33582.1"/>
    <property type="molecule type" value="Genomic_DNA"/>
</dbReference>
<accession>A0A1D7UVF2</accession>
<dbReference type="KEGG" id="laj:A0128_06805"/>
<keyword evidence="2" id="KW-1185">Reference proteome</keyword>
<dbReference type="Proteomes" id="UP000094197">
    <property type="component" value="Chromosome 1"/>
</dbReference>
<reference evidence="1 2" key="1">
    <citation type="submission" date="2016-04" db="EMBL/GenBank/DDBJ databases">
        <title>Complete genome seqeunce of Leptospira alstonii serovar Room22.</title>
        <authorList>
            <person name="Nally J.E."/>
            <person name="Bayles D.O."/>
            <person name="Hurley D."/>
            <person name="Fanning S."/>
            <person name="McMahon B.J."/>
            <person name="Arent Z."/>
        </authorList>
    </citation>
    <scope>NUCLEOTIDE SEQUENCE [LARGE SCALE GENOMIC DNA]</scope>
    <source>
        <strain evidence="1 2">GWTS #1</strain>
    </source>
</reference>
<organism evidence="1 2">
    <name type="scientific">Leptospira tipperaryensis</name>
    <dbReference type="NCBI Taxonomy" id="2564040"/>
    <lineage>
        <taxon>Bacteria</taxon>
        <taxon>Pseudomonadati</taxon>
        <taxon>Spirochaetota</taxon>
        <taxon>Spirochaetia</taxon>
        <taxon>Leptospirales</taxon>
        <taxon>Leptospiraceae</taxon>
        <taxon>Leptospira</taxon>
    </lineage>
</organism>
<gene>
    <name evidence="1" type="ORF">A0128_06805</name>
</gene>
<evidence type="ECO:0000313" key="2">
    <source>
        <dbReference type="Proteomes" id="UP000094197"/>
    </source>
</evidence>
<proteinExistence type="predicted"/>
<dbReference type="AlphaFoldDB" id="A0A1D7UVF2"/>
<name>A0A1D7UVF2_9LEPT</name>
<evidence type="ECO:0000313" key="1">
    <source>
        <dbReference type="EMBL" id="AOP33582.1"/>
    </source>
</evidence>
<sequence>MRRQYRSSFDFEFQDTLEYSNILFFLILALNLRKHVERFRIRSEFQQIPPDLCNCSDKLILPKKALHGLKVRPIQNRARPTFKKVFREFSSKQNQERIPFHKILFID</sequence>